<dbReference type="AlphaFoldDB" id="A0A9P7MKH7"/>
<name>A0A9P7MKH7_9HYPO</name>
<dbReference type="Proteomes" id="UP000784919">
    <property type="component" value="Unassembled WGS sequence"/>
</dbReference>
<dbReference type="EMBL" id="SRPR01000613">
    <property type="protein sequence ID" value="KAG5951677.1"/>
    <property type="molecule type" value="Genomic_DNA"/>
</dbReference>
<feature type="region of interest" description="Disordered" evidence="1">
    <location>
        <begin position="324"/>
        <end position="343"/>
    </location>
</feature>
<sequence length="343" mass="37950">MLPPVDEQTIRDNPEFAKLYRMLLEKALNPDGSTKHDNYIPEGDAVQQGLYQARIDCAETHLLEWAISTVSLSEPTFKPLSEEATSATGLRIEPAEHPLADLLALLPFLINKDNDQCIDPDDAATALSCPPLSELKSHISEVCALVSETLHTAAIDVARIAHPSTNPSYLHRHISSLPNDFAALAAELSEATSALTKNRLEALVSLTKLLQSYTQMLALLVRTLESKHGSASRRLELQALNVSQDVQLTEAGAKVALNTTSKDMYSPEAISALANYSSHLKDAQMRAAERVRSLQEELADYGVDDKSGRDKEKTMREMARIHREMESQMEDVKKDLARLQREL</sequence>
<keyword evidence="4" id="KW-1185">Reference proteome</keyword>
<protein>
    <submittedName>
        <fullName evidence="3">Uncharacterized protein</fullName>
    </submittedName>
</protein>
<accession>A0A9P7MKH7</accession>
<dbReference type="EMBL" id="SRPS01000481">
    <property type="protein sequence ID" value="KAG5957100.1"/>
    <property type="molecule type" value="Genomic_DNA"/>
</dbReference>
<evidence type="ECO:0000313" key="3">
    <source>
        <dbReference type="EMBL" id="KAG5957100.1"/>
    </source>
</evidence>
<comment type="caution">
    <text evidence="3">The sequence shown here is derived from an EMBL/GenBank/DDBJ whole genome shotgun (WGS) entry which is preliminary data.</text>
</comment>
<reference evidence="3 4" key="1">
    <citation type="journal article" date="2020" name="bioRxiv">
        <title>Whole genome comparisons of ergot fungi reveals the divergence and evolution of species within the genus Claviceps are the result of varying mechanisms driving genome evolution and host range expansion.</title>
        <authorList>
            <person name="Wyka S.A."/>
            <person name="Mondo S.J."/>
            <person name="Liu M."/>
            <person name="Dettman J."/>
            <person name="Nalam V."/>
            <person name="Broders K.D."/>
        </authorList>
    </citation>
    <scope>NUCLEOTIDE SEQUENCE</scope>
    <source>
        <strain evidence="3">CCC 1102</strain>
        <strain evidence="2 4">LM583</strain>
    </source>
</reference>
<dbReference type="Proteomes" id="UP000742024">
    <property type="component" value="Unassembled WGS sequence"/>
</dbReference>
<gene>
    <name evidence="3" type="ORF">E4U56_006166</name>
    <name evidence="2" type="ORF">E4U57_006792</name>
</gene>
<evidence type="ECO:0000313" key="2">
    <source>
        <dbReference type="EMBL" id="KAG5951677.1"/>
    </source>
</evidence>
<evidence type="ECO:0000313" key="4">
    <source>
        <dbReference type="Proteomes" id="UP000742024"/>
    </source>
</evidence>
<evidence type="ECO:0000256" key="1">
    <source>
        <dbReference type="SAM" id="MobiDB-lite"/>
    </source>
</evidence>
<evidence type="ECO:0000313" key="5">
    <source>
        <dbReference type="Proteomes" id="UP000784919"/>
    </source>
</evidence>
<proteinExistence type="predicted"/>
<dbReference type="OrthoDB" id="66964at2759"/>
<organism evidence="3 5">
    <name type="scientific">Claviceps arundinis</name>
    <dbReference type="NCBI Taxonomy" id="1623583"/>
    <lineage>
        <taxon>Eukaryota</taxon>
        <taxon>Fungi</taxon>
        <taxon>Dikarya</taxon>
        <taxon>Ascomycota</taxon>
        <taxon>Pezizomycotina</taxon>
        <taxon>Sordariomycetes</taxon>
        <taxon>Hypocreomycetidae</taxon>
        <taxon>Hypocreales</taxon>
        <taxon>Clavicipitaceae</taxon>
        <taxon>Claviceps</taxon>
    </lineage>
</organism>